<comment type="caution">
    <text evidence="4">The sequence shown here is derived from an EMBL/GenBank/DDBJ whole genome shotgun (WGS) entry which is preliminary data.</text>
</comment>
<gene>
    <name evidence="4" type="ORF">GIB67_034689</name>
</gene>
<organism evidence="4 5">
    <name type="scientific">Kingdonia uniflora</name>
    <dbReference type="NCBI Taxonomy" id="39325"/>
    <lineage>
        <taxon>Eukaryota</taxon>
        <taxon>Viridiplantae</taxon>
        <taxon>Streptophyta</taxon>
        <taxon>Embryophyta</taxon>
        <taxon>Tracheophyta</taxon>
        <taxon>Spermatophyta</taxon>
        <taxon>Magnoliopsida</taxon>
        <taxon>Ranunculales</taxon>
        <taxon>Circaeasteraceae</taxon>
        <taxon>Kingdonia</taxon>
    </lineage>
</organism>
<dbReference type="GO" id="GO:0003676">
    <property type="term" value="F:nucleic acid binding"/>
    <property type="evidence" value="ECO:0007669"/>
    <property type="project" value="InterPro"/>
</dbReference>
<dbReference type="PANTHER" id="PTHR33735:SF14">
    <property type="entry name" value="PHAGE CAPSID SCAFFOLDING PROTEIN (GPO) SERINE PEPTIDASE"/>
    <property type="match status" value="1"/>
</dbReference>
<dbReference type="PROSITE" id="PS50158">
    <property type="entry name" value="ZF_CCHC"/>
    <property type="match status" value="1"/>
</dbReference>
<dbReference type="GO" id="GO:0008270">
    <property type="term" value="F:zinc ion binding"/>
    <property type="evidence" value="ECO:0007669"/>
    <property type="project" value="UniProtKB-KW"/>
</dbReference>
<dbReference type="OrthoDB" id="1927611at2759"/>
<evidence type="ECO:0000256" key="2">
    <source>
        <dbReference type="SAM" id="MobiDB-lite"/>
    </source>
</evidence>
<protein>
    <recommendedName>
        <fullName evidence="3">CCHC-type domain-containing protein</fullName>
    </recommendedName>
</protein>
<evidence type="ECO:0000313" key="4">
    <source>
        <dbReference type="EMBL" id="KAF6172837.1"/>
    </source>
</evidence>
<keyword evidence="1" id="KW-0863">Zinc-finger</keyword>
<sequence>MKPAARKILSDDRDNHEQGSRIGKATEKRNRGFLGPQKYNRLKKVRIPQTLKMIKKPDFKSPCLRCGAAGHWFRDCKTPWVPRVKIQDNHITTNITSITKKLEGSNFYGDTDARIDQQAQDMNAVNNVIPRGATLPFGSPFPGWSNWMLLMPIPMILPFFKSKWGPLLLLKQRADTVLQEVEDMAELAEDVARMVDHIADEVTEKLPEGSKLKKAISMVDHVVKDTIKVTDLAEEIIDRATFLCKLYQSLLFCLGYRVIEVVRCPIKFSLHKILIFSTLLLSKEIYCSKSKPPFRLENLRLSIILFLLFNFTQIQKAMASRVNRVKH</sequence>
<dbReference type="EMBL" id="JACGCM010000377">
    <property type="protein sequence ID" value="KAF6172837.1"/>
    <property type="molecule type" value="Genomic_DNA"/>
</dbReference>
<feature type="region of interest" description="Disordered" evidence="2">
    <location>
        <begin position="1"/>
        <end position="32"/>
    </location>
</feature>
<name>A0A7J7P073_9MAGN</name>
<keyword evidence="1" id="KW-0862">Zinc</keyword>
<reference evidence="4 5" key="1">
    <citation type="journal article" date="2020" name="IScience">
        <title>Genome Sequencing of the Endangered Kingdonia uniflora (Circaeasteraceae, Ranunculales) Reveals Potential Mechanisms of Evolutionary Specialization.</title>
        <authorList>
            <person name="Sun Y."/>
            <person name="Deng T."/>
            <person name="Zhang A."/>
            <person name="Moore M.J."/>
            <person name="Landis J.B."/>
            <person name="Lin N."/>
            <person name="Zhang H."/>
            <person name="Zhang X."/>
            <person name="Huang J."/>
            <person name="Zhang X."/>
            <person name="Sun H."/>
            <person name="Wang H."/>
        </authorList>
    </citation>
    <scope>NUCLEOTIDE SEQUENCE [LARGE SCALE GENOMIC DNA]</scope>
    <source>
        <strain evidence="4">TB1705</strain>
        <tissue evidence="4">Leaf</tissue>
    </source>
</reference>
<dbReference type="PANTHER" id="PTHR33735">
    <property type="entry name" value="EXPRESSED PROTEIN"/>
    <property type="match status" value="1"/>
</dbReference>
<dbReference type="Proteomes" id="UP000541444">
    <property type="component" value="Unassembled WGS sequence"/>
</dbReference>
<dbReference type="InterPro" id="IPR036875">
    <property type="entry name" value="Znf_CCHC_sf"/>
</dbReference>
<feature type="compositionally biased region" description="Basic and acidic residues" evidence="2">
    <location>
        <begin position="8"/>
        <end position="30"/>
    </location>
</feature>
<evidence type="ECO:0000259" key="3">
    <source>
        <dbReference type="PROSITE" id="PS50158"/>
    </source>
</evidence>
<keyword evidence="1" id="KW-0479">Metal-binding</keyword>
<accession>A0A7J7P073</accession>
<feature type="domain" description="CCHC-type" evidence="3">
    <location>
        <begin position="63"/>
        <end position="77"/>
    </location>
</feature>
<dbReference type="SMART" id="SM00343">
    <property type="entry name" value="ZnF_C2HC"/>
    <property type="match status" value="1"/>
</dbReference>
<dbReference type="AlphaFoldDB" id="A0A7J7P073"/>
<evidence type="ECO:0000256" key="1">
    <source>
        <dbReference type="PROSITE-ProRule" id="PRU00047"/>
    </source>
</evidence>
<evidence type="ECO:0000313" key="5">
    <source>
        <dbReference type="Proteomes" id="UP000541444"/>
    </source>
</evidence>
<dbReference type="SUPFAM" id="SSF57756">
    <property type="entry name" value="Retrovirus zinc finger-like domains"/>
    <property type="match status" value="1"/>
</dbReference>
<keyword evidence="5" id="KW-1185">Reference proteome</keyword>
<proteinExistence type="predicted"/>
<dbReference type="InterPro" id="IPR001878">
    <property type="entry name" value="Znf_CCHC"/>
</dbReference>